<feature type="domain" description="OmpA-like" evidence="10">
    <location>
        <begin position="159"/>
        <end position="279"/>
    </location>
</feature>
<protein>
    <submittedName>
        <fullName evidence="11">Flagellar motor protein MotB</fullName>
    </submittedName>
</protein>
<sequence>MASDKAVQPIIIKRIKKVSGGHHGAAWKIAYADFVTAMMAFFLLMWLLGSTTKGDLKGISDYFSNPIALTLSGGSGAGDATSLVMGGGEDLSRRSANMHKGQDPEEQRRIQREARDAIAKVDRAAMAALKDKVQQAITNNPKLADYKSQVRLDVTKEGLRIQIVDDQGRPMFDSGSAVVKDYMRGLLREIAAVLNTVDYKVSLSGHTDSRPFGSTEMGYSNWELSADRANASRRELLAGGMQEQKIVRVVGLAASQPMEGMQPDAEVNRRISIVVLTRAAEDDLAAAARAPEPEPVEKTPFMKVLEGSTPPPAPNSANGAPAIPAVQAAQSAGAVAPALPATPSFPQSAEQKPFVVTIPR</sequence>
<dbReference type="InterPro" id="IPR006665">
    <property type="entry name" value="OmpA-like"/>
</dbReference>
<gene>
    <name evidence="11" type="primary">motB</name>
    <name evidence="11" type="ORF">ACFOEN_16725</name>
</gene>
<dbReference type="PROSITE" id="PS51123">
    <property type="entry name" value="OMPA_2"/>
    <property type="match status" value="1"/>
</dbReference>
<keyword evidence="11" id="KW-0282">Flagellum</keyword>
<feature type="transmembrane region" description="Helical" evidence="9">
    <location>
        <begin position="29"/>
        <end position="48"/>
    </location>
</feature>
<keyword evidence="6 7" id="KW-0472">Membrane</keyword>
<evidence type="ECO:0000259" key="10">
    <source>
        <dbReference type="PROSITE" id="PS51123"/>
    </source>
</evidence>
<dbReference type="SUPFAM" id="SSF103088">
    <property type="entry name" value="OmpA-like"/>
    <property type="match status" value="1"/>
</dbReference>
<dbReference type="InterPro" id="IPR036737">
    <property type="entry name" value="OmpA-like_sf"/>
</dbReference>
<keyword evidence="5 9" id="KW-1133">Transmembrane helix</keyword>
<comment type="caution">
    <text evidence="11">The sequence shown here is derived from an EMBL/GenBank/DDBJ whole genome shotgun (WGS) entry which is preliminary data.</text>
</comment>
<evidence type="ECO:0000256" key="2">
    <source>
        <dbReference type="ARBA" id="ARBA00008914"/>
    </source>
</evidence>
<evidence type="ECO:0000256" key="3">
    <source>
        <dbReference type="ARBA" id="ARBA00022475"/>
    </source>
</evidence>
<keyword evidence="11" id="KW-0966">Cell projection</keyword>
<dbReference type="NCBIfam" id="NF006548">
    <property type="entry name" value="PRK09041.1"/>
    <property type="match status" value="1"/>
</dbReference>
<organism evidence="11 12">
    <name type="scientific">Piscinibacterium candidicorallinum</name>
    <dbReference type="NCBI Taxonomy" id="1793872"/>
    <lineage>
        <taxon>Bacteria</taxon>
        <taxon>Pseudomonadati</taxon>
        <taxon>Pseudomonadota</taxon>
        <taxon>Betaproteobacteria</taxon>
        <taxon>Burkholderiales</taxon>
        <taxon>Piscinibacterium</taxon>
    </lineage>
</organism>
<comment type="subcellular location">
    <subcellularLocation>
        <location evidence="1">Cell membrane</location>
        <topology evidence="1">Single-pass membrane protein</topology>
    </subcellularLocation>
</comment>
<dbReference type="RefSeq" id="WP_377305893.1">
    <property type="nucleotide sequence ID" value="NZ_CP180191.1"/>
</dbReference>
<evidence type="ECO:0000256" key="9">
    <source>
        <dbReference type="SAM" id="Phobius"/>
    </source>
</evidence>
<keyword evidence="3" id="KW-1003">Cell membrane</keyword>
<dbReference type="CDD" id="cd07185">
    <property type="entry name" value="OmpA_C-like"/>
    <property type="match status" value="1"/>
</dbReference>
<feature type="compositionally biased region" description="Low complexity" evidence="8">
    <location>
        <begin position="332"/>
        <end position="342"/>
    </location>
</feature>
<dbReference type="InterPro" id="IPR025713">
    <property type="entry name" value="MotB-like_N_dom"/>
</dbReference>
<evidence type="ECO:0000256" key="6">
    <source>
        <dbReference type="ARBA" id="ARBA00023136"/>
    </source>
</evidence>
<dbReference type="Gene3D" id="3.30.1330.60">
    <property type="entry name" value="OmpA-like domain"/>
    <property type="match status" value="1"/>
</dbReference>
<keyword evidence="12" id="KW-1185">Reference proteome</keyword>
<dbReference type="Pfam" id="PF00691">
    <property type="entry name" value="OmpA"/>
    <property type="match status" value="1"/>
</dbReference>
<comment type="similarity">
    <text evidence="2">Belongs to the MotB family.</text>
</comment>
<dbReference type="Proteomes" id="UP001595556">
    <property type="component" value="Unassembled WGS sequence"/>
</dbReference>
<dbReference type="PANTHER" id="PTHR30329">
    <property type="entry name" value="STATOR ELEMENT OF FLAGELLAR MOTOR COMPLEX"/>
    <property type="match status" value="1"/>
</dbReference>
<name>A0ABV7H5W4_9BURK</name>
<dbReference type="PANTHER" id="PTHR30329:SF21">
    <property type="entry name" value="LIPOPROTEIN YIAD-RELATED"/>
    <property type="match status" value="1"/>
</dbReference>
<proteinExistence type="inferred from homology"/>
<evidence type="ECO:0000313" key="12">
    <source>
        <dbReference type="Proteomes" id="UP001595556"/>
    </source>
</evidence>
<evidence type="ECO:0000256" key="1">
    <source>
        <dbReference type="ARBA" id="ARBA00004162"/>
    </source>
</evidence>
<reference evidence="12" key="1">
    <citation type="journal article" date="2019" name="Int. J. Syst. Evol. Microbiol.">
        <title>The Global Catalogue of Microorganisms (GCM) 10K type strain sequencing project: providing services to taxonomists for standard genome sequencing and annotation.</title>
        <authorList>
            <consortium name="The Broad Institute Genomics Platform"/>
            <consortium name="The Broad Institute Genome Sequencing Center for Infectious Disease"/>
            <person name="Wu L."/>
            <person name="Ma J."/>
        </authorList>
    </citation>
    <scope>NUCLEOTIDE SEQUENCE [LARGE SCALE GENOMIC DNA]</scope>
    <source>
        <strain evidence="12">KCTC 52168</strain>
    </source>
</reference>
<evidence type="ECO:0000256" key="5">
    <source>
        <dbReference type="ARBA" id="ARBA00022989"/>
    </source>
</evidence>
<feature type="region of interest" description="Disordered" evidence="8">
    <location>
        <begin position="332"/>
        <end position="360"/>
    </location>
</feature>
<keyword evidence="11" id="KW-0969">Cilium</keyword>
<evidence type="ECO:0000256" key="8">
    <source>
        <dbReference type="SAM" id="MobiDB-lite"/>
    </source>
</evidence>
<keyword evidence="4 9" id="KW-0812">Transmembrane</keyword>
<dbReference type="Pfam" id="PF13677">
    <property type="entry name" value="MotB_plug"/>
    <property type="match status" value="1"/>
</dbReference>
<evidence type="ECO:0000256" key="7">
    <source>
        <dbReference type="PROSITE-ProRule" id="PRU00473"/>
    </source>
</evidence>
<dbReference type="EMBL" id="JBHRTI010000010">
    <property type="protein sequence ID" value="MFC3149269.1"/>
    <property type="molecule type" value="Genomic_DNA"/>
</dbReference>
<dbReference type="InterPro" id="IPR050330">
    <property type="entry name" value="Bact_OuterMem_StrucFunc"/>
</dbReference>
<accession>A0ABV7H5W4</accession>
<evidence type="ECO:0000313" key="11">
    <source>
        <dbReference type="EMBL" id="MFC3149269.1"/>
    </source>
</evidence>
<evidence type="ECO:0000256" key="4">
    <source>
        <dbReference type="ARBA" id="ARBA00022692"/>
    </source>
</evidence>